<feature type="domain" description="RDD" evidence="6">
    <location>
        <begin position="43"/>
        <end position="150"/>
    </location>
</feature>
<comment type="subcellular location">
    <subcellularLocation>
        <location evidence="1">Membrane</location>
        <topology evidence="1">Multi-pass membrane protein</topology>
    </subcellularLocation>
</comment>
<keyword evidence="2 5" id="KW-0812">Transmembrane</keyword>
<dbReference type="AlphaFoldDB" id="A0A953JDV6"/>
<evidence type="ECO:0000256" key="4">
    <source>
        <dbReference type="ARBA" id="ARBA00023136"/>
    </source>
</evidence>
<dbReference type="GO" id="GO:0016020">
    <property type="term" value="C:membrane"/>
    <property type="evidence" value="ECO:0007669"/>
    <property type="project" value="UniProtKB-SubCell"/>
</dbReference>
<proteinExistence type="predicted"/>
<keyword evidence="3 5" id="KW-1133">Transmembrane helix</keyword>
<feature type="transmembrane region" description="Helical" evidence="5">
    <location>
        <begin position="79"/>
        <end position="100"/>
    </location>
</feature>
<sequence>MYPRRLLTQNILQAHRLYLGFFSKYNSHVVNGPLDAFFRDIHLILIPTFLGLLSSSIFHGRSPGARLMNIRVISHSDHFTSVIGNVLRSFLLLAPPYIYFHLVLMPYSIDQVTKGASFPFVEPIIFLMLALVIPFSILWGAGRQGFHDRLLCIHVEEHHCSSNLHLPYYSPFSVLGTLFTTLFVSYLIVLAVHYSSFINKKISQLLPAVNHYNDRTQLSKIEALNKKLNPLLVNPPLNVTFLDSGLFYQMHMIPKQARSGVIIPEYVSLPILTISVDGNGLRQIKQLTLELGNRLRAIDIGSDYYMIRVYREAQVDLFRFIVEAVCLYKKHAEAPEECYTNIGAGPTLLSWTTGLYSRK</sequence>
<dbReference type="Pfam" id="PF06271">
    <property type="entry name" value="RDD"/>
    <property type="match status" value="1"/>
</dbReference>
<gene>
    <name evidence="7" type="ORF">K8I29_11655</name>
</gene>
<feature type="transmembrane region" description="Helical" evidence="5">
    <location>
        <begin position="172"/>
        <end position="194"/>
    </location>
</feature>
<evidence type="ECO:0000256" key="2">
    <source>
        <dbReference type="ARBA" id="ARBA00022692"/>
    </source>
</evidence>
<evidence type="ECO:0000313" key="7">
    <source>
        <dbReference type="EMBL" id="MBZ0156849.1"/>
    </source>
</evidence>
<evidence type="ECO:0000313" key="8">
    <source>
        <dbReference type="Proteomes" id="UP000705867"/>
    </source>
</evidence>
<keyword evidence="4 5" id="KW-0472">Membrane</keyword>
<evidence type="ECO:0000256" key="3">
    <source>
        <dbReference type="ARBA" id="ARBA00022989"/>
    </source>
</evidence>
<comment type="caution">
    <text evidence="7">The sequence shown here is derived from an EMBL/GenBank/DDBJ whole genome shotgun (WGS) entry which is preliminary data.</text>
</comment>
<feature type="transmembrane region" description="Helical" evidence="5">
    <location>
        <begin position="120"/>
        <end position="141"/>
    </location>
</feature>
<organism evidence="7 8">
    <name type="scientific">Candidatus Nitrobium versatile</name>
    <dbReference type="NCBI Taxonomy" id="2884831"/>
    <lineage>
        <taxon>Bacteria</taxon>
        <taxon>Pseudomonadati</taxon>
        <taxon>Nitrospirota</taxon>
        <taxon>Nitrospiria</taxon>
        <taxon>Nitrospirales</taxon>
        <taxon>Nitrospiraceae</taxon>
        <taxon>Candidatus Nitrobium</taxon>
    </lineage>
</organism>
<protein>
    <submittedName>
        <fullName evidence="7">RDD family protein</fullName>
    </submittedName>
</protein>
<evidence type="ECO:0000256" key="5">
    <source>
        <dbReference type="SAM" id="Phobius"/>
    </source>
</evidence>
<dbReference type="Proteomes" id="UP000705867">
    <property type="component" value="Unassembled WGS sequence"/>
</dbReference>
<reference evidence="7" key="1">
    <citation type="journal article" date="2021" name="bioRxiv">
        <title>Unraveling nitrogen, sulfur and carbon metabolic pathways and microbial community transcriptional responses to substrate deprivation and toxicity stresses in a bioreactor mimicking anoxic brackish coastal sediment conditions.</title>
        <authorList>
            <person name="Martins P.D."/>
            <person name="Echeveste M.J."/>
            <person name="Arshad A."/>
            <person name="Kurth J."/>
            <person name="Ouboter H."/>
            <person name="Jetten M.S.M."/>
            <person name="Welte C.U."/>
        </authorList>
    </citation>
    <scope>NUCLEOTIDE SEQUENCE</scope>
    <source>
        <strain evidence="7">MAG_39</strain>
    </source>
</reference>
<dbReference type="InterPro" id="IPR010432">
    <property type="entry name" value="RDD"/>
</dbReference>
<reference evidence="7" key="2">
    <citation type="submission" date="2021-08" db="EMBL/GenBank/DDBJ databases">
        <authorList>
            <person name="Dalcin Martins P."/>
        </authorList>
    </citation>
    <scope>NUCLEOTIDE SEQUENCE</scope>
    <source>
        <strain evidence="7">MAG_39</strain>
    </source>
</reference>
<dbReference type="EMBL" id="JAIOIV010000094">
    <property type="protein sequence ID" value="MBZ0156849.1"/>
    <property type="molecule type" value="Genomic_DNA"/>
</dbReference>
<accession>A0A953JDV6</accession>
<feature type="transmembrane region" description="Helical" evidence="5">
    <location>
        <begin position="41"/>
        <end position="58"/>
    </location>
</feature>
<evidence type="ECO:0000256" key="1">
    <source>
        <dbReference type="ARBA" id="ARBA00004141"/>
    </source>
</evidence>
<evidence type="ECO:0000259" key="6">
    <source>
        <dbReference type="Pfam" id="PF06271"/>
    </source>
</evidence>
<name>A0A953JDV6_9BACT</name>